<evidence type="ECO:0000313" key="11">
    <source>
        <dbReference type="Proteomes" id="UP000437736"/>
    </source>
</evidence>
<evidence type="ECO:0000256" key="7">
    <source>
        <dbReference type="ARBA" id="ARBA00023098"/>
    </source>
</evidence>
<protein>
    <submittedName>
        <fullName evidence="10">Iron-containing alcohol dehydrogenase</fullName>
    </submittedName>
</protein>
<keyword evidence="1" id="KW-0963">Cytoplasm</keyword>
<keyword evidence="2" id="KW-0444">Lipid biosynthesis</keyword>
<keyword evidence="11" id="KW-1185">Reference proteome</keyword>
<dbReference type="Pfam" id="PF13685">
    <property type="entry name" value="Fe-ADH_2"/>
    <property type="match status" value="1"/>
</dbReference>
<organism evidence="10 11">
    <name type="scientific">Acidiferrimicrobium australe</name>
    <dbReference type="NCBI Taxonomy" id="2664430"/>
    <lineage>
        <taxon>Bacteria</taxon>
        <taxon>Bacillati</taxon>
        <taxon>Actinomycetota</taxon>
        <taxon>Acidimicrobiia</taxon>
        <taxon>Acidimicrobiales</taxon>
        <taxon>Acidimicrobiaceae</taxon>
        <taxon>Acidiferrimicrobium</taxon>
    </lineage>
</organism>
<evidence type="ECO:0000256" key="9">
    <source>
        <dbReference type="ARBA" id="ARBA00023264"/>
    </source>
</evidence>
<evidence type="ECO:0000313" key="10">
    <source>
        <dbReference type="EMBL" id="MST33224.1"/>
    </source>
</evidence>
<dbReference type="Gene3D" id="3.40.50.1970">
    <property type="match status" value="1"/>
</dbReference>
<sequence>RVTRCRFPQRSGLVADRAATEQVRAALRAGAPDGAVVAGSGTLNDITRYATHLESVDYVSVPTAASMDGYASSVAAMQFDGLKVTFPAHAPIGIFADLRVLAAAPAEMTSWGLGDLLGKVTARFDWVLSEAVTGEAYCPAVADRVAGPLERCAQEPDRLLAADEDGISTLIAGLVESGIAMAMVGSSRPASGAEHHFSHFWDLLAYRGLRPHAPHGLQVAHATAAVMRLQRAALADLDGGLRRPPGQRSADEDPWLGDLAVGAQVDAVRREKAERWEACAARWPPPAPALADARRHLESVTDAFPRVSAALRALGVPATGPDPAAPAGFHLDPPTLRATVRFANRMRSRFTVLDLLDSQGRIDRVADDLTTPRR</sequence>
<dbReference type="Gene3D" id="1.20.1090.10">
    <property type="entry name" value="Dehydroquinate synthase-like - alpha domain"/>
    <property type="match status" value="1"/>
</dbReference>
<keyword evidence="4" id="KW-0521">NADP</keyword>
<dbReference type="EMBL" id="WJHE01000527">
    <property type="protein sequence ID" value="MST33224.1"/>
    <property type="molecule type" value="Genomic_DNA"/>
</dbReference>
<keyword evidence="9" id="KW-1208">Phospholipid metabolism</keyword>
<reference evidence="10 11" key="1">
    <citation type="submission" date="2019-11" db="EMBL/GenBank/DDBJ databases">
        <title>Acidiferrimicrobium australis gen. nov., sp. nov., an acidophilic and obligately heterotrophic, member of the Actinobacteria that catalyses dissimilatory oxido- reduction of iron isolated from metal-rich acidic water in Chile.</title>
        <authorList>
            <person name="Gonzalez D."/>
            <person name="Huber K."/>
            <person name="Hedrich S."/>
            <person name="Rojas-Villalobos C."/>
            <person name="Quatrini R."/>
            <person name="Dinamarca M.A."/>
            <person name="Schwarz A."/>
            <person name="Canales C."/>
            <person name="Nancucheo I."/>
        </authorList>
    </citation>
    <scope>NUCLEOTIDE SEQUENCE [LARGE SCALE GENOMIC DNA]</scope>
    <source>
        <strain evidence="10 11">USS-CCA1</strain>
    </source>
</reference>
<dbReference type="Proteomes" id="UP000437736">
    <property type="component" value="Unassembled WGS sequence"/>
</dbReference>
<feature type="non-terminal residue" evidence="10">
    <location>
        <position position="1"/>
    </location>
</feature>
<keyword evidence="3" id="KW-0479">Metal-binding</keyword>
<keyword evidence="7" id="KW-0443">Lipid metabolism</keyword>
<dbReference type="PANTHER" id="PTHR43616:SF5">
    <property type="entry name" value="GLYCEROL DEHYDROGENASE 1"/>
    <property type="match status" value="1"/>
</dbReference>
<proteinExistence type="predicted"/>
<dbReference type="SUPFAM" id="SSF56796">
    <property type="entry name" value="Dehydroquinate synthase-like"/>
    <property type="match status" value="1"/>
</dbReference>
<gene>
    <name evidence="10" type="ORF">GHK86_10890</name>
</gene>
<evidence type="ECO:0000256" key="1">
    <source>
        <dbReference type="ARBA" id="ARBA00022490"/>
    </source>
</evidence>
<dbReference type="PANTHER" id="PTHR43616">
    <property type="entry name" value="GLYCEROL DEHYDROGENASE"/>
    <property type="match status" value="1"/>
</dbReference>
<keyword evidence="5" id="KW-0560">Oxidoreductase</keyword>
<evidence type="ECO:0000256" key="3">
    <source>
        <dbReference type="ARBA" id="ARBA00022723"/>
    </source>
</evidence>
<comment type="caution">
    <text evidence="10">The sequence shown here is derived from an EMBL/GenBank/DDBJ whole genome shotgun (WGS) entry which is preliminary data.</text>
</comment>
<dbReference type="InterPro" id="IPR016205">
    <property type="entry name" value="Glycerol_DH"/>
</dbReference>
<accession>A0ABW9QTP5</accession>
<evidence type="ECO:0000256" key="2">
    <source>
        <dbReference type="ARBA" id="ARBA00022516"/>
    </source>
</evidence>
<keyword evidence="6" id="KW-0520">NAD</keyword>
<evidence type="ECO:0000256" key="5">
    <source>
        <dbReference type="ARBA" id="ARBA00023002"/>
    </source>
</evidence>
<dbReference type="InterPro" id="IPR032837">
    <property type="entry name" value="G1PDH"/>
</dbReference>
<keyword evidence="8" id="KW-0594">Phospholipid biosynthesis</keyword>
<evidence type="ECO:0000256" key="8">
    <source>
        <dbReference type="ARBA" id="ARBA00023209"/>
    </source>
</evidence>
<evidence type="ECO:0000256" key="4">
    <source>
        <dbReference type="ARBA" id="ARBA00022857"/>
    </source>
</evidence>
<evidence type="ECO:0000256" key="6">
    <source>
        <dbReference type="ARBA" id="ARBA00023027"/>
    </source>
</evidence>
<name>A0ABW9QTP5_9ACTN</name>